<dbReference type="EMBL" id="FMIA01000002">
    <property type="protein sequence ID" value="SCL64529.1"/>
    <property type="molecule type" value="Genomic_DNA"/>
</dbReference>
<dbReference type="RefSeq" id="WP_175440673.1">
    <property type="nucleotide sequence ID" value="NZ_BMMJ01000007.1"/>
</dbReference>
<keyword evidence="3" id="KW-1185">Reference proteome</keyword>
<evidence type="ECO:0000313" key="2">
    <source>
        <dbReference type="EMBL" id="SCL64529.1"/>
    </source>
</evidence>
<sequence>MGKRGPHPAPTALKLVRGTRSDRVNVDEPVPSTVDIEPPGWLNEGALAVWEVYAPDLIRKGVLTTWDVEAFGVCCDAAARRRRAVEALAEQGEVVELPVFDKNGKQSGFRTTRNPWTVILGQADRQLQTWAARFGMTPSDRAQLTGGDGRRDPAEDLLTG</sequence>
<dbReference type="InterPro" id="IPR006448">
    <property type="entry name" value="Phage_term_ssu_P27"/>
</dbReference>
<reference evidence="2 3" key="1">
    <citation type="submission" date="2016-06" db="EMBL/GenBank/DDBJ databases">
        <authorList>
            <person name="Kjaerup R.B."/>
            <person name="Dalgaard T.S."/>
            <person name="Juul-Madsen H.R."/>
        </authorList>
    </citation>
    <scope>NUCLEOTIDE SEQUENCE [LARGE SCALE GENOMIC DNA]</scope>
    <source>
        <strain evidence="2 3">DSM 45577</strain>
    </source>
</reference>
<gene>
    <name evidence="2" type="ORF">GA0070617_5496</name>
</gene>
<evidence type="ECO:0000313" key="3">
    <source>
        <dbReference type="Proteomes" id="UP000198937"/>
    </source>
</evidence>
<dbReference type="Proteomes" id="UP000198937">
    <property type="component" value="Unassembled WGS sequence"/>
</dbReference>
<dbReference type="AlphaFoldDB" id="A0A1C6VDU2"/>
<evidence type="ECO:0000256" key="1">
    <source>
        <dbReference type="SAM" id="MobiDB-lite"/>
    </source>
</evidence>
<protein>
    <submittedName>
        <fullName evidence="2">Phage terminase, small subunit, putative, P27 family</fullName>
    </submittedName>
</protein>
<organism evidence="2 3">
    <name type="scientific">Micromonospora yangpuensis</name>
    <dbReference type="NCBI Taxonomy" id="683228"/>
    <lineage>
        <taxon>Bacteria</taxon>
        <taxon>Bacillati</taxon>
        <taxon>Actinomycetota</taxon>
        <taxon>Actinomycetes</taxon>
        <taxon>Micromonosporales</taxon>
        <taxon>Micromonosporaceae</taxon>
        <taxon>Micromonospora</taxon>
    </lineage>
</organism>
<dbReference type="NCBIfam" id="TIGR01558">
    <property type="entry name" value="sm_term_P27"/>
    <property type="match status" value="1"/>
</dbReference>
<name>A0A1C6VDU2_9ACTN</name>
<dbReference type="Pfam" id="PF05119">
    <property type="entry name" value="Terminase_4"/>
    <property type="match status" value="1"/>
</dbReference>
<proteinExistence type="predicted"/>
<accession>A0A1C6VDU2</accession>
<dbReference type="STRING" id="683228.GA0070617_5496"/>
<feature type="region of interest" description="Disordered" evidence="1">
    <location>
        <begin position="138"/>
        <end position="160"/>
    </location>
</feature>